<accession>A0AAQ4EYI4</accession>
<evidence type="ECO:0000313" key="1">
    <source>
        <dbReference type="EMBL" id="KAK8779799.1"/>
    </source>
</evidence>
<reference evidence="1 2" key="1">
    <citation type="journal article" date="2023" name="Arcadia Sci">
        <title>De novo assembly of a long-read Amblyomma americanum tick genome.</title>
        <authorList>
            <person name="Chou S."/>
            <person name="Poskanzer K.E."/>
            <person name="Rollins M."/>
            <person name="Thuy-Boun P.S."/>
        </authorList>
    </citation>
    <scope>NUCLEOTIDE SEQUENCE [LARGE SCALE GENOMIC DNA]</scope>
    <source>
        <strain evidence="1">F_SG_1</strain>
        <tissue evidence="1">Salivary glands</tissue>
    </source>
</reference>
<organism evidence="1 2">
    <name type="scientific">Amblyomma americanum</name>
    <name type="common">Lone star tick</name>
    <dbReference type="NCBI Taxonomy" id="6943"/>
    <lineage>
        <taxon>Eukaryota</taxon>
        <taxon>Metazoa</taxon>
        <taxon>Ecdysozoa</taxon>
        <taxon>Arthropoda</taxon>
        <taxon>Chelicerata</taxon>
        <taxon>Arachnida</taxon>
        <taxon>Acari</taxon>
        <taxon>Parasitiformes</taxon>
        <taxon>Ixodida</taxon>
        <taxon>Ixodoidea</taxon>
        <taxon>Ixodidae</taxon>
        <taxon>Amblyomminae</taxon>
        <taxon>Amblyomma</taxon>
    </lineage>
</organism>
<sequence>MYIVQNVSDSRDAIASAKTGSGISSVFLLLKLPALVTENARGSSRESQHQQPFQGLHMLEATTSRLKSIVQIEKALSEKACFWMQGKDAPLLDTAQISGVCCQLGTPSVAPRGYGRQWMLPITVPEVIPVLPREPVLSSVFLSVGILRGADFVVLLPSFYVPEFEKRMNIRTCWDSDVFVAIMGETAAGMLAPFLA</sequence>
<evidence type="ECO:0000313" key="2">
    <source>
        <dbReference type="Proteomes" id="UP001321473"/>
    </source>
</evidence>
<proteinExistence type="predicted"/>
<comment type="caution">
    <text evidence="1">The sequence shown here is derived from an EMBL/GenBank/DDBJ whole genome shotgun (WGS) entry which is preliminary data.</text>
</comment>
<dbReference type="EMBL" id="JARKHS020009403">
    <property type="protein sequence ID" value="KAK8779799.1"/>
    <property type="molecule type" value="Genomic_DNA"/>
</dbReference>
<keyword evidence="2" id="KW-1185">Reference proteome</keyword>
<dbReference type="AlphaFoldDB" id="A0AAQ4EYI4"/>
<dbReference type="Proteomes" id="UP001321473">
    <property type="component" value="Unassembled WGS sequence"/>
</dbReference>
<protein>
    <submittedName>
        <fullName evidence="1">Uncharacterized protein</fullName>
    </submittedName>
</protein>
<gene>
    <name evidence="1" type="ORF">V5799_018862</name>
</gene>
<name>A0AAQ4EYI4_AMBAM</name>